<feature type="domain" description="Retrotransposon gag" evidence="1">
    <location>
        <begin position="56"/>
        <end position="115"/>
    </location>
</feature>
<gene>
    <name evidence="2" type="ORF">VITISV_035851</name>
</gene>
<dbReference type="CDD" id="cd00303">
    <property type="entry name" value="retropepsin_like"/>
    <property type="match status" value="1"/>
</dbReference>
<reference evidence="2" key="1">
    <citation type="journal article" date="2007" name="PLoS ONE">
        <title>The first genome sequence of an elite grapevine cultivar (Pinot noir Vitis vinifera L.): coping with a highly heterozygous genome.</title>
        <authorList>
            <person name="Velasco R."/>
            <person name="Zharkikh A."/>
            <person name="Troggio M."/>
            <person name="Cartwright D.A."/>
            <person name="Cestaro A."/>
            <person name="Pruss D."/>
            <person name="Pindo M."/>
            <person name="FitzGerald L.M."/>
            <person name="Vezzulli S."/>
            <person name="Reid J."/>
            <person name="Malacarne G."/>
            <person name="Iliev D."/>
            <person name="Coppola G."/>
            <person name="Wardell B."/>
            <person name="Micheletti D."/>
            <person name="Macalma T."/>
            <person name="Facci M."/>
            <person name="Mitchell J.T."/>
            <person name="Perazzolli M."/>
            <person name="Eldredge G."/>
            <person name="Gatto P."/>
            <person name="Oyzerski R."/>
            <person name="Moretto M."/>
            <person name="Gutin N."/>
            <person name="Stefanini M."/>
            <person name="Chen Y."/>
            <person name="Segala C."/>
            <person name="Davenport C."/>
            <person name="Dematte L."/>
            <person name="Mraz A."/>
            <person name="Battilana J."/>
            <person name="Stormo K."/>
            <person name="Costa F."/>
            <person name="Tao Q."/>
            <person name="Si-Ammour A."/>
            <person name="Harkins T."/>
            <person name="Lackey A."/>
            <person name="Perbost C."/>
            <person name="Taillon B."/>
            <person name="Stella A."/>
            <person name="Solovyev V."/>
            <person name="Fawcett J.A."/>
            <person name="Sterck L."/>
            <person name="Vandepoele K."/>
            <person name="Grando S.M."/>
            <person name="Toppo S."/>
            <person name="Moser C."/>
            <person name="Lanchbury J."/>
            <person name="Bogden R."/>
            <person name="Skolnick M."/>
            <person name="Sgaramella V."/>
            <person name="Bhatnagar S.K."/>
            <person name="Fontana P."/>
            <person name="Gutin A."/>
            <person name="Van de Peer Y."/>
            <person name="Salamini F."/>
            <person name="Viola R."/>
        </authorList>
    </citation>
    <scope>NUCLEOTIDE SEQUENCE</scope>
</reference>
<dbReference type="InterPro" id="IPR005162">
    <property type="entry name" value="Retrotrans_gag_dom"/>
</dbReference>
<dbReference type="Pfam" id="PF03732">
    <property type="entry name" value="Retrotrans_gag"/>
    <property type="match status" value="1"/>
</dbReference>
<organism evidence="2">
    <name type="scientific">Vitis vinifera</name>
    <name type="common">Grape</name>
    <dbReference type="NCBI Taxonomy" id="29760"/>
    <lineage>
        <taxon>Eukaryota</taxon>
        <taxon>Viridiplantae</taxon>
        <taxon>Streptophyta</taxon>
        <taxon>Embryophyta</taxon>
        <taxon>Tracheophyta</taxon>
        <taxon>Spermatophyta</taxon>
        <taxon>Magnoliopsida</taxon>
        <taxon>eudicotyledons</taxon>
        <taxon>Gunneridae</taxon>
        <taxon>Pentapetalae</taxon>
        <taxon>rosids</taxon>
        <taxon>Vitales</taxon>
        <taxon>Vitaceae</taxon>
        <taxon>Viteae</taxon>
        <taxon>Vitis</taxon>
    </lineage>
</organism>
<dbReference type="PANTHER" id="PTHR33240:SF8">
    <property type="entry name" value="OS03G0439900 PROTEIN"/>
    <property type="match status" value="1"/>
</dbReference>
<dbReference type="EMBL" id="AM452067">
    <property type="protein sequence ID" value="CAN67703.1"/>
    <property type="molecule type" value="Genomic_DNA"/>
</dbReference>
<proteinExistence type="predicted"/>
<accession>A5BA97</accession>
<dbReference type="Gene3D" id="2.40.70.10">
    <property type="entry name" value="Acid Proteases"/>
    <property type="match status" value="1"/>
</dbReference>
<evidence type="ECO:0000313" key="2">
    <source>
        <dbReference type="EMBL" id="CAN67703.1"/>
    </source>
</evidence>
<sequence length="335" mass="38033">MLSTPFSPHIINYEPLKGFMVPKFSTYDGTNNLFDHIMHYRQLMTLDIGNDVLLCKVFPAILQGQTLSWFHRLSMNSMNNFRDLSEAFVGQYLCSTRYKKNTSTLQNIKIQEKITERICKAYVSSEEKCGEVAQNLATTTPTTSTAPRAIINYIHGGPIDEEYNFKWKSSIQPELANGGMRPIDEVITFPPIDLNRVLQPHQYALILTLGINDFDVRRILVDPGSSANLLQMSAFKQMGFPLPALENLRRILLGFNGVSTTSLADVVLPVQDGPVILNIQFFMVEDLSLFNAIMGRTWLHDMKLPNRRQIDQPLWKPVDSTLVLSGSTRVRVHQR</sequence>
<evidence type="ECO:0000259" key="1">
    <source>
        <dbReference type="Pfam" id="PF03732"/>
    </source>
</evidence>
<protein>
    <recommendedName>
        <fullName evidence="1">Retrotransposon gag domain-containing protein</fullName>
    </recommendedName>
</protein>
<name>A5BA97_VITVI</name>
<dbReference type="InterPro" id="IPR021109">
    <property type="entry name" value="Peptidase_aspartic_dom_sf"/>
</dbReference>
<dbReference type="PANTHER" id="PTHR33240">
    <property type="entry name" value="OS08G0508500 PROTEIN"/>
    <property type="match status" value="1"/>
</dbReference>
<dbReference type="AlphaFoldDB" id="A5BA97"/>
<dbReference type="SUPFAM" id="SSF50630">
    <property type="entry name" value="Acid proteases"/>
    <property type="match status" value="1"/>
</dbReference>